<sequence>MHTVVCIPRQQRDTRDSCPILPSRKDNAETLPTAPSFLATASTRNSFPLATPSGLLGVRRLLSPQAGWEGRVAPTLTASSSLKY</sequence>
<keyword evidence="2" id="KW-1185">Reference proteome</keyword>
<evidence type="ECO:0000313" key="1">
    <source>
        <dbReference type="EMBL" id="MPD05421.1"/>
    </source>
</evidence>
<name>A0A5B7K8V4_PORTR</name>
<proteinExistence type="predicted"/>
<accession>A0A5B7K8V4</accession>
<dbReference type="Proteomes" id="UP000324222">
    <property type="component" value="Unassembled WGS sequence"/>
</dbReference>
<organism evidence="1 2">
    <name type="scientific">Portunus trituberculatus</name>
    <name type="common">Swimming crab</name>
    <name type="synonym">Neptunus trituberculatus</name>
    <dbReference type="NCBI Taxonomy" id="210409"/>
    <lineage>
        <taxon>Eukaryota</taxon>
        <taxon>Metazoa</taxon>
        <taxon>Ecdysozoa</taxon>
        <taxon>Arthropoda</taxon>
        <taxon>Crustacea</taxon>
        <taxon>Multicrustacea</taxon>
        <taxon>Malacostraca</taxon>
        <taxon>Eumalacostraca</taxon>
        <taxon>Eucarida</taxon>
        <taxon>Decapoda</taxon>
        <taxon>Pleocyemata</taxon>
        <taxon>Brachyura</taxon>
        <taxon>Eubrachyura</taxon>
        <taxon>Portunoidea</taxon>
        <taxon>Portunidae</taxon>
        <taxon>Portuninae</taxon>
        <taxon>Portunus</taxon>
    </lineage>
</organism>
<reference evidence="1 2" key="1">
    <citation type="submission" date="2019-05" db="EMBL/GenBank/DDBJ databases">
        <title>Another draft genome of Portunus trituberculatus and its Hox gene families provides insights of decapod evolution.</title>
        <authorList>
            <person name="Jeong J.-H."/>
            <person name="Song I."/>
            <person name="Kim S."/>
            <person name="Choi T."/>
            <person name="Kim D."/>
            <person name="Ryu S."/>
            <person name="Kim W."/>
        </authorList>
    </citation>
    <scope>NUCLEOTIDE SEQUENCE [LARGE SCALE GENOMIC DNA]</scope>
    <source>
        <tissue evidence="1">Muscle</tissue>
    </source>
</reference>
<dbReference type="AlphaFoldDB" id="A0A5B7K8V4"/>
<evidence type="ECO:0000313" key="2">
    <source>
        <dbReference type="Proteomes" id="UP000324222"/>
    </source>
</evidence>
<protein>
    <submittedName>
        <fullName evidence="1">Uncharacterized protein</fullName>
    </submittedName>
</protein>
<dbReference type="EMBL" id="VSRR010145932">
    <property type="protein sequence ID" value="MPD05421.1"/>
    <property type="molecule type" value="Genomic_DNA"/>
</dbReference>
<comment type="caution">
    <text evidence="1">The sequence shown here is derived from an EMBL/GenBank/DDBJ whole genome shotgun (WGS) entry which is preliminary data.</text>
</comment>
<gene>
    <name evidence="1" type="ORF">E2C01_101161</name>
</gene>